<feature type="transmembrane region" description="Helical" evidence="7">
    <location>
        <begin position="334"/>
        <end position="352"/>
    </location>
</feature>
<evidence type="ECO:0000313" key="10">
    <source>
        <dbReference type="Proteomes" id="UP000019666"/>
    </source>
</evidence>
<dbReference type="Gene3D" id="1.20.1720.10">
    <property type="entry name" value="Multidrug resistance protein D"/>
    <property type="match status" value="1"/>
</dbReference>
<dbReference type="InterPro" id="IPR020846">
    <property type="entry name" value="MFS_dom"/>
</dbReference>
<dbReference type="PROSITE" id="PS50850">
    <property type="entry name" value="MFS"/>
    <property type="match status" value="1"/>
</dbReference>
<keyword evidence="6 7" id="KW-0472">Membrane</keyword>
<feature type="transmembrane region" description="Helical" evidence="7">
    <location>
        <begin position="110"/>
        <end position="127"/>
    </location>
</feature>
<feature type="transmembrane region" description="Helical" evidence="7">
    <location>
        <begin position="202"/>
        <end position="223"/>
    </location>
</feature>
<evidence type="ECO:0000256" key="3">
    <source>
        <dbReference type="ARBA" id="ARBA00022475"/>
    </source>
</evidence>
<proteinExistence type="predicted"/>
<keyword evidence="10" id="KW-1185">Reference proteome</keyword>
<dbReference type="GO" id="GO:0005886">
    <property type="term" value="C:plasma membrane"/>
    <property type="evidence" value="ECO:0007669"/>
    <property type="project" value="UniProtKB-SubCell"/>
</dbReference>
<feature type="transmembrane region" description="Helical" evidence="7">
    <location>
        <begin position="433"/>
        <end position="454"/>
    </location>
</feature>
<feature type="transmembrane region" description="Helical" evidence="7">
    <location>
        <begin position="81"/>
        <end position="104"/>
    </location>
</feature>
<dbReference type="RefSeq" id="WP_037282713.1">
    <property type="nucleotide sequence ID" value="NZ_KK088608.1"/>
</dbReference>
<evidence type="ECO:0000256" key="5">
    <source>
        <dbReference type="ARBA" id="ARBA00022989"/>
    </source>
</evidence>
<feature type="transmembrane region" description="Helical" evidence="7">
    <location>
        <begin position="18"/>
        <end position="42"/>
    </location>
</feature>
<sequence length="469" mass="48836">MAVLSTPSSVSPGLVPRLVALVVFIQLLDGTIIATSLPAMAAAFGVDAVAMSVGITAYLLALAAVVPAAGWIGERFGARQVLVVSVGLFTLASLLCVVAPSLWAFVAARILQGAAAALMAPVGRLLVLRSARKSELMNAISTITWPALFAPVIGPVLGAWITETVGWEWNFLVNLPLGLAAITLFLLLVPESDRGHSAPFDALGFALCSLSLLGFLGGLELVANGDAGLLAGGLLAAGLALGALGWRHMRRTTAPLFDLRVLTVPSFRLATMTAGTLGRMTINATPFLLPLLFQVGFGLSALASGRLVLVYFLGNLVMKSVTTPVLRTWGFRPVVVGNGLLAAATVGSFALVPARLPEMALWVLLFATGAFRSMQLTALNTLAFADIGERQRATSATLTAMTQQLAQLLGVALSVVAIRGSEAWRGAEETRILDLRAAFLGMAALGVVSALAFLRLPPDTGREVTGHRG</sequence>
<dbReference type="HOGENOM" id="CLU_000960_28_0_5"/>
<dbReference type="Gene3D" id="1.20.1250.20">
    <property type="entry name" value="MFS general substrate transporter like domains"/>
    <property type="match status" value="1"/>
</dbReference>
<comment type="subcellular location">
    <subcellularLocation>
        <location evidence="1">Cell membrane</location>
        <topology evidence="1">Multi-pass membrane protein</topology>
    </subcellularLocation>
</comment>
<feature type="transmembrane region" description="Helical" evidence="7">
    <location>
        <begin position="287"/>
        <end position="314"/>
    </location>
</feature>
<comment type="caution">
    <text evidence="9">The sequence shown here is derived from an EMBL/GenBank/DDBJ whole genome shotgun (WGS) entry which is preliminary data.</text>
</comment>
<dbReference type="EMBL" id="AOSK01000045">
    <property type="protein sequence ID" value="EYD76411.1"/>
    <property type="molecule type" value="Genomic_DNA"/>
</dbReference>
<keyword evidence="2" id="KW-0813">Transport</keyword>
<evidence type="ECO:0000256" key="1">
    <source>
        <dbReference type="ARBA" id="ARBA00004651"/>
    </source>
</evidence>
<evidence type="ECO:0000313" key="9">
    <source>
        <dbReference type="EMBL" id="EYD76411.1"/>
    </source>
</evidence>
<keyword evidence="3" id="KW-1003">Cell membrane</keyword>
<organism evidence="9 10">
    <name type="scientific">Rubellimicrobium mesophilum DSM 19309</name>
    <dbReference type="NCBI Taxonomy" id="442562"/>
    <lineage>
        <taxon>Bacteria</taxon>
        <taxon>Pseudomonadati</taxon>
        <taxon>Pseudomonadota</taxon>
        <taxon>Alphaproteobacteria</taxon>
        <taxon>Rhodobacterales</taxon>
        <taxon>Roseobacteraceae</taxon>
        <taxon>Rubellimicrobium</taxon>
    </lineage>
</organism>
<dbReference type="SUPFAM" id="SSF103473">
    <property type="entry name" value="MFS general substrate transporter"/>
    <property type="match status" value="1"/>
</dbReference>
<feature type="transmembrane region" description="Helical" evidence="7">
    <location>
        <begin position="229"/>
        <end position="246"/>
    </location>
</feature>
<feature type="transmembrane region" description="Helical" evidence="7">
    <location>
        <begin position="139"/>
        <end position="161"/>
    </location>
</feature>
<keyword evidence="5 7" id="KW-1133">Transmembrane helix</keyword>
<dbReference type="GO" id="GO:0022857">
    <property type="term" value="F:transmembrane transporter activity"/>
    <property type="evidence" value="ECO:0007669"/>
    <property type="project" value="InterPro"/>
</dbReference>
<dbReference type="PANTHER" id="PTHR42718">
    <property type="entry name" value="MAJOR FACILITATOR SUPERFAMILY MULTIDRUG TRANSPORTER MFSC"/>
    <property type="match status" value="1"/>
</dbReference>
<feature type="domain" description="Major facilitator superfamily (MFS) profile" evidence="8">
    <location>
        <begin position="15"/>
        <end position="461"/>
    </location>
</feature>
<dbReference type="Pfam" id="PF07690">
    <property type="entry name" value="MFS_1"/>
    <property type="match status" value="1"/>
</dbReference>
<evidence type="ECO:0000256" key="6">
    <source>
        <dbReference type="ARBA" id="ARBA00023136"/>
    </source>
</evidence>
<name>A0A017HPV9_9RHOB</name>
<dbReference type="AlphaFoldDB" id="A0A017HPV9"/>
<feature type="transmembrane region" description="Helical" evidence="7">
    <location>
        <begin position="359"/>
        <end position="385"/>
    </location>
</feature>
<evidence type="ECO:0000256" key="7">
    <source>
        <dbReference type="SAM" id="Phobius"/>
    </source>
</evidence>
<accession>A0A017HPV9</accession>
<dbReference type="PANTHER" id="PTHR42718:SF46">
    <property type="entry name" value="BLR6921 PROTEIN"/>
    <property type="match status" value="1"/>
</dbReference>
<evidence type="ECO:0000259" key="8">
    <source>
        <dbReference type="PROSITE" id="PS50850"/>
    </source>
</evidence>
<dbReference type="Proteomes" id="UP000019666">
    <property type="component" value="Unassembled WGS sequence"/>
</dbReference>
<evidence type="ECO:0000256" key="2">
    <source>
        <dbReference type="ARBA" id="ARBA00022448"/>
    </source>
</evidence>
<reference evidence="9 10" key="1">
    <citation type="submission" date="2013-02" db="EMBL/GenBank/DDBJ databases">
        <authorList>
            <person name="Fiebig A."/>
            <person name="Goeker M."/>
            <person name="Klenk H.-P.P."/>
        </authorList>
    </citation>
    <scope>NUCLEOTIDE SEQUENCE [LARGE SCALE GENOMIC DNA]</scope>
    <source>
        <strain evidence="9 10">DSM 19309</strain>
    </source>
</reference>
<feature type="transmembrane region" description="Helical" evidence="7">
    <location>
        <begin position="167"/>
        <end position="190"/>
    </location>
</feature>
<dbReference type="InterPro" id="IPR036259">
    <property type="entry name" value="MFS_trans_sf"/>
</dbReference>
<evidence type="ECO:0000256" key="4">
    <source>
        <dbReference type="ARBA" id="ARBA00022692"/>
    </source>
</evidence>
<feature type="transmembrane region" description="Helical" evidence="7">
    <location>
        <begin position="48"/>
        <end position="69"/>
    </location>
</feature>
<dbReference type="OrthoDB" id="9812221at2"/>
<gene>
    <name evidence="9" type="ORF">Rumeso_02023</name>
</gene>
<dbReference type="PATRIC" id="fig|442562.3.peg.1998"/>
<dbReference type="STRING" id="442562.Rumeso_02023"/>
<keyword evidence="4 7" id="KW-0812">Transmembrane</keyword>
<protein>
    <submittedName>
        <fullName evidence="9">Putative transport transmembrane protein</fullName>
    </submittedName>
</protein>
<dbReference type="InterPro" id="IPR011701">
    <property type="entry name" value="MFS"/>
</dbReference>